<feature type="domain" description="Large ribosomal subunit protein eL14" evidence="8">
    <location>
        <begin position="46"/>
        <end position="120"/>
    </location>
</feature>
<dbReference type="InterPro" id="IPR005824">
    <property type="entry name" value="KOW"/>
</dbReference>
<dbReference type="InterPro" id="IPR002784">
    <property type="entry name" value="Ribosomal_eL14_dom"/>
</dbReference>
<dbReference type="Pfam" id="PF00467">
    <property type="entry name" value="KOW"/>
    <property type="match status" value="1"/>
</dbReference>
<comment type="similarity">
    <text evidence="1">Belongs to the eukaryotic ribosomal protein eL14 family.</text>
</comment>
<evidence type="ECO:0000259" key="7">
    <source>
        <dbReference type="Pfam" id="PF00467"/>
    </source>
</evidence>
<sequence>MPFKRFVETGRVAYVSDGPHEGKLVTIVDIIDQNRVLVDGPAANIPRGQMRLSQLHLTKFRLRFPFTGSTRVVRKAWSDGKIDEKWSESMWAQKVEAKKKRAALSDFDRFKLRKARQVRNKLRTHAFLKIKKKSRKGTKAAVTAPKPGAKKPAAKKPEKK</sequence>
<evidence type="ECO:0000256" key="5">
    <source>
        <dbReference type="ARBA" id="ARBA00035318"/>
    </source>
</evidence>
<dbReference type="Gene3D" id="6.10.250.2270">
    <property type="match status" value="1"/>
</dbReference>
<keyword evidence="2 10" id="KW-0689">Ribosomal protein</keyword>
<name>A0ABM3FEK3_NEOLC</name>
<dbReference type="InterPro" id="IPR014722">
    <property type="entry name" value="Rib_uL2_dom2"/>
</dbReference>
<feature type="domain" description="KOW" evidence="7">
    <location>
        <begin position="10"/>
        <end position="39"/>
    </location>
</feature>
<dbReference type="PANTHER" id="PTHR11127:SF2">
    <property type="entry name" value="LARGE RIBOSOMAL SUBUNIT PROTEIN EL14"/>
    <property type="match status" value="1"/>
</dbReference>
<dbReference type="Gene3D" id="2.30.30.30">
    <property type="match status" value="1"/>
</dbReference>
<evidence type="ECO:0000256" key="4">
    <source>
        <dbReference type="ARBA" id="ARBA00035215"/>
    </source>
</evidence>
<evidence type="ECO:0000313" key="10">
    <source>
        <dbReference type="RefSeq" id="XP_046586452.1"/>
    </source>
</evidence>
<dbReference type="GeneID" id="107216575"/>
<dbReference type="InterPro" id="IPR008991">
    <property type="entry name" value="Translation_prot_SH3-like_sf"/>
</dbReference>
<dbReference type="Pfam" id="PF01929">
    <property type="entry name" value="Ribosomal_L14e"/>
    <property type="match status" value="1"/>
</dbReference>
<evidence type="ECO:0000259" key="8">
    <source>
        <dbReference type="Pfam" id="PF01929"/>
    </source>
</evidence>
<dbReference type="InterPro" id="IPR039660">
    <property type="entry name" value="Ribosomal_eL14"/>
</dbReference>
<feature type="region of interest" description="Disordered" evidence="6">
    <location>
        <begin position="124"/>
        <end position="160"/>
    </location>
</feature>
<keyword evidence="3" id="KW-0687">Ribonucleoprotein</keyword>
<organism evidence="9 10">
    <name type="scientific">Neodiprion lecontei</name>
    <name type="common">Redheaded pine sawfly</name>
    <dbReference type="NCBI Taxonomy" id="441921"/>
    <lineage>
        <taxon>Eukaryota</taxon>
        <taxon>Metazoa</taxon>
        <taxon>Ecdysozoa</taxon>
        <taxon>Arthropoda</taxon>
        <taxon>Hexapoda</taxon>
        <taxon>Insecta</taxon>
        <taxon>Pterygota</taxon>
        <taxon>Neoptera</taxon>
        <taxon>Endopterygota</taxon>
        <taxon>Hymenoptera</taxon>
        <taxon>Tenthredinoidea</taxon>
        <taxon>Diprionidae</taxon>
        <taxon>Diprioninae</taxon>
        <taxon>Neodiprion</taxon>
    </lineage>
</organism>
<dbReference type="GO" id="GO:0005840">
    <property type="term" value="C:ribosome"/>
    <property type="evidence" value="ECO:0007669"/>
    <property type="project" value="UniProtKB-KW"/>
</dbReference>
<evidence type="ECO:0000313" key="9">
    <source>
        <dbReference type="Proteomes" id="UP000829291"/>
    </source>
</evidence>
<evidence type="ECO:0000256" key="1">
    <source>
        <dbReference type="ARBA" id="ARBA00006592"/>
    </source>
</evidence>
<protein>
    <recommendedName>
        <fullName evidence="4">Large ribosomal subunit protein eL14</fullName>
    </recommendedName>
    <alternativeName>
        <fullName evidence="5">60S ribosomal protein L14</fullName>
    </alternativeName>
</protein>
<dbReference type="RefSeq" id="XP_046586452.1">
    <property type="nucleotide sequence ID" value="XM_046730496.1"/>
</dbReference>
<evidence type="ECO:0000256" key="6">
    <source>
        <dbReference type="SAM" id="MobiDB-lite"/>
    </source>
</evidence>
<dbReference type="Proteomes" id="UP000829291">
    <property type="component" value="Chromosome 2"/>
</dbReference>
<proteinExistence type="inferred from homology"/>
<gene>
    <name evidence="10" type="primary">LOC107216575</name>
</gene>
<dbReference type="CDD" id="cd23702">
    <property type="entry name" value="eL14"/>
    <property type="match status" value="1"/>
</dbReference>
<reference evidence="10" key="1">
    <citation type="submission" date="2025-08" db="UniProtKB">
        <authorList>
            <consortium name="RefSeq"/>
        </authorList>
    </citation>
    <scope>IDENTIFICATION</scope>
    <source>
        <tissue evidence="10">Thorax and Abdomen</tissue>
    </source>
</reference>
<keyword evidence="9" id="KW-1185">Reference proteome</keyword>
<evidence type="ECO:0000256" key="2">
    <source>
        <dbReference type="ARBA" id="ARBA00022980"/>
    </source>
</evidence>
<evidence type="ECO:0000256" key="3">
    <source>
        <dbReference type="ARBA" id="ARBA00023274"/>
    </source>
</evidence>
<feature type="compositionally biased region" description="Basic residues" evidence="6">
    <location>
        <begin position="148"/>
        <end position="160"/>
    </location>
</feature>
<accession>A0ABM3FEK3</accession>
<dbReference type="SUPFAM" id="SSF50104">
    <property type="entry name" value="Translation proteins SH3-like domain"/>
    <property type="match status" value="1"/>
</dbReference>
<dbReference type="PANTHER" id="PTHR11127">
    <property type="entry name" value="60S RIBOSOMAL PROTEIN L14"/>
    <property type="match status" value="1"/>
</dbReference>
<feature type="compositionally biased region" description="Basic residues" evidence="6">
    <location>
        <begin position="124"/>
        <end position="138"/>
    </location>
</feature>